<evidence type="ECO:0000256" key="1">
    <source>
        <dbReference type="ARBA" id="ARBA00022825"/>
    </source>
</evidence>
<keyword evidence="4" id="KW-1185">Reference proteome</keyword>
<dbReference type="EMBL" id="BOSM01000001">
    <property type="protein sequence ID" value="GIP56192.1"/>
    <property type="molecule type" value="Genomic_DNA"/>
</dbReference>
<dbReference type="InterPro" id="IPR043504">
    <property type="entry name" value="Peptidase_S1_PA_chymotrypsin"/>
</dbReference>
<evidence type="ECO:0000256" key="2">
    <source>
        <dbReference type="SAM" id="Phobius"/>
    </source>
</evidence>
<dbReference type="PANTHER" id="PTHR22939">
    <property type="entry name" value="SERINE PROTEASE FAMILY S1C HTRA-RELATED"/>
    <property type="match status" value="1"/>
</dbReference>
<feature type="transmembrane region" description="Helical" evidence="2">
    <location>
        <begin position="105"/>
        <end position="125"/>
    </location>
</feature>
<keyword evidence="1" id="KW-0720">Serine protease</keyword>
<protein>
    <recommendedName>
        <fullName evidence="5">Serine protease</fullName>
    </recommendedName>
</protein>
<comment type="caution">
    <text evidence="3">The sequence shown here is derived from an EMBL/GenBank/DDBJ whole genome shotgun (WGS) entry which is preliminary data.</text>
</comment>
<keyword evidence="1" id="KW-0378">Hydrolase</keyword>
<dbReference type="Proteomes" id="UP000681290">
    <property type="component" value="Unassembled WGS sequence"/>
</dbReference>
<dbReference type="Gene3D" id="2.40.10.10">
    <property type="entry name" value="Trypsin-like serine proteases"/>
    <property type="match status" value="2"/>
</dbReference>
<organism evidence="3 4">
    <name type="scientific">Paenibacillus woosongensis</name>
    <dbReference type="NCBI Taxonomy" id="307580"/>
    <lineage>
        <taxon>Bacteria</taxon>
        <taxon>Bacillati</taxon>
        <taxon>Bacillota</taxon>
        <taxon>Bacilli</taxon>
        <taxon>Bacillales</taxon>
        <taxon>Paenibacillaceae</taxon>
        <taxon>Paenibacillus</taxon>
    </lineage>
</organism>
<dbReference type="InterPro" id="IPR009003">
    <property type="entry name" value="Peptidase_S1_PA"/>
</dbReference>
<keyword evidence="2" id="KW-1133">Transmembrane helix</keyword>
<evidence type="ECO:0000313" key="4">
    <source>
        <dbReference type="Proteomes" id="UP000681290"/>
    </source>
</evidence>
<accession>A0ABQ4MJN3</accession>
<reference evidence="3 4" key="1">
    <citation type="submission" date="2021-03" db="EMBL/GenBank/DDBJ databases">
        <title>Antimicrobial resistance genes in bacteria isolated from Japanese honey, and their potential for conferring macrolide and lincosamide resistance in the American foulbrood pathogen Paenibacillus larvae.</title>
        <authorList>
            <person name="Okamoto M."/>
            <person name="Kumagai M."/>
            <person name="Kanamori H."/>
            <person name="Takamatsu D."/>
        </authorList>
    </citation>
    <scope>NUCLEOTIDE SEQUENCE [LARGE SCALE GENOMIC DNA]</scope>
    <source>
        <strain evidence="3 4">J15TS10</strain>
    </source>
</reference>
<dbReference type="Pfam" id="PF13365">
    <property type="entry name" value="Trypsin_2"/>
    <property type="match status" value="1"/>
</dbReference>
<keyword evidence="1" id="KW-0645">Protease</keyword>
<sequence length="330" mass="36881">MTTLMTILGLACLAIIIRISFCFRSQSVKVWYNHVESLFLFSFSLAGEVFSIRNDELNDPKTSADPVNDTDVPFEWGEEFWNPEDDIEEDELNHRPKRTWIKKTIIVMLAILLLGNLIAFIPQIYNLLTIRFLKKDAQLSQDEQIQQYKQAVVNVSSGGRKGTGFNIAPNGLIITNQHVMDDDKAGIIQFLNGKTYPADVIVSDSEIDISILKIRDNANNLPTLQLETEIAYQEGDPIHVIGNPLAFYRIATEGTVLGLTPLESRKLPMLMIQAPIHNGNSGSPVINNKGNVIAVVYATTITSQGDQSIPVGLAIPIDYLEKYEKTMFQK</sequence>
<dbReference type="InterPro" id="IPR001940">
    <property type="entry name" value="Peptidase_S1C"/>
</dbReference>
<dbReference type="PRINTS" id="PR00834">
    <property type="entry name" value="PROTEASES2C"/>
</dbReference>
<dbReference type="PANTHER" id="PTHR22939:SF129">
    <property type="entry name" value="SERINE PROTEASE HTRA2, MITOCHONDRIAL"/>
    <property type="match status" value="1"/>
</dbReference>
<keyword evidence="2" id="KW-0472">Membrane</keyword>
<keyword evidence="2" id="KW-0812">Transmembrane</keyword>
<evidence type="ECO:0000313" key="3">
    <source>
        <dbReference type="EMBL" id="GIP56192.1"/>
    </source>
</evidence>
<dbReference type="SUPFAM" id="SSF50494">
    <property type="entry name" value="Trypsin-like serine proteases"/>
    <property type="match status" value="1"/>
</dbReference>
<evidence type="ECO:0008006" key="5">
    <source>
        <dbReference type="Google" id="ProtNLM"/>
    </source>
</evidence>
<proteinExistence type="predicted"/>
<gene>
    <name evidence="3" type="ORF">J15TS10_00060</name>
</gene>
<name>A0ABQ4MJN3_9BACL</name>